<evidence type="ECO:0000313" key="3">
    <source>
        <dbReference type="Proteomes" id="UP000515291"/>
    </source>
</evidence>
<accession>A0A7G6U509</accession>
<dbReference type="KEGG" id="trb:HB776_25005"/>
<protein>
    <submittedName>
        <fullName evidence="2">Uncharacterized protein</fullName>
    </submittedName>
</protein>
<sequence>MKNWVGAAMLAATLSLGGALTSAPAMADAQTPQKAAADNKAKATDFSAQRRHRHFHHRHHHFGHRHYGYRSYYGPRYGYGYGYRPYRSYYGPAYYGRPYAYRPAYYGGYGYRPYGYYGGYRPYGAYGYGPGVGFGGPLSVGFSFGRW</sequence>
<dbReference type="RefSeq" id="WP_184512651.1">
    <property type="nucleotide sequence ID" value="NZ_CP050292.1"/>
</dbReference>
<proteinExistence type="predicted"/>
<gene>
    <name evidence="2" type="ORF">HB776_25005</name>
</gene>
<organism evidence="2 3">
    <name type="scientific">Tardiphaga robiniae</name>
    <dbReference type="NCBI Taxonomy" id="943830"/>
    <lineage>
        <taxon>Bacteria</taxon>
        <taxon>Pseudomonadati</taxon>
        <taxon>Pseudomonadota</taxon>
        <taxon>Alphaproteobacteria</taxon>
        <taxon>Hyphomicrobiales</taxon>
        <taxon>Nitrobacteraceae</taxon>
        <taxon>Tardiphaga</taxon>
    </lineage>
</organism>
<evidence type="ECO:0000313" key="2">
    <source>
        <dbReference type="EMBL" id="QND74091.1"/>
    </source>
</evidence>
<dbReference type="AlphaFoldDB" id="A0A7G6U509"/>
<keyword evidence="1" id="KW-0732">Signal</keyword>
<dbReference type="EMBL" id="CP050292">
    <property type="protein sequence ID" value="QND74091.1"/>
    <property type="molecule type" value="Genomic_DNA"/>
</dbReference>
<name>A0A7G6U509_9BRAD</name>
<feature type="chain" id="PRO_5028870074" evidence="1">
    <location>
        <begin position="28"/>
        <end position="147"/>
    </location>
</feature>
<dbReference type="Proteomes" id="UP000515291">
    <property type="component" value="Chromosome"/>
</dbReference>
<evidence type="ECO:0000256" key="1">
    <source>
        <dbReference type="SAM" id="SignalP"/>
    </source>
</evidence>
<reference evidence="3" key="1">
    <citation type="journal article" date="2020" name="Mol. Plant Microbe">
        <title>Rhizobial microsymbionts of the narrowly endemic Oxytropis species growing in Kamchatka are characterized by significant genetic diversity and possess a set of genes that are associated with T3SS and T6SS secretion systems and can affect the development of symbiosis.</title>
        <authorList>
            <person name="Safronova V."/>
            <person name="Guro P."/>
            <person name="Sazanova A."/>
            <person name="Kuznetsova I."/>
            <person name="Belimov A."/>
            <person name="Yakubov V."/>
            <person name="Chirak E."/>
            <person name="Afonin A."/>
            <person name="Gogolev Y."/>
            <person name="Andronov E."/>
            <person name="Tikhonovich I."/>
        </authorList>
    </citation>
    <scope>NUCLEOTIDE SEQUENCE [LARGE SCALE GENOMIC DNA]</scope>
    <source>
        <strain evidence="3">581</strain>
    </source>
</reference>
<feature type="signal peptide" evidence="1">
    <location>
        <begin position="1"/>
        <end position="27"/>
    </location>
</feature>